<dbReference type="GO" id="GO:0015562">
    <property type="term" value="F:efflux transmembrane transporter activity"/>
    <property type="evidence" value="ECO:0007669"/>
    <property type="project" value="TreeGrafter"/>
</dbReference>
<dbReference type="EMBL" id="CP017480">
    <property type="protein sequence ID" value="APG05836.1"/>
    <property type="molecule type" value="Genomic_DNA"/>
</dbReference>
<dbReference type="AlphaFoldDB" id="A0A0G9HDG0"/>
<dbReference type="PANTHER" id="PTHR30469:SF18">
    <property type="entry name" value="RESISTANCE-NODULATION-CELL DIVISION (RND) EFFLUX MEMBRANE FUSION PROTEIN-RELATED"/>
    <property type="match status" value="1"/>
</dbReference>
<dbReference type="Gene3D" id="2.40.30.170">
    <property type="match status" value="1"/>
</dbReference>
<dbReference type="GO" id="GO:1990281">
    <property type="term" value="C:efflux pump complex"/>
    <property type="evidence" value="ECO:0007669"/>
    <property type="project" value="TreeGrafter"/>
</dbReference>
<dbReference type="STRING" id="1440763.BJI69_19280"/>
<gene>
    <name evidence="2" type="ORF">BJI69_19280</name>
</gene>
<dbReference type="PROSITE" id="PS51257">
    <property type="entry name" value="PROKAR_LIPOPROTEIN"/>
    <property type="match status" value="1"/>
</dbReference>
<accession>A0A0G9HDG0</accession>
<organism evidence="2 3">
    <name type="scientific">Luteibacter rhizovicinus DSM 16549</name>
    <dbReference type="NCBI Taxonomy" id="1440763"/>
    <lineage>
        <taxon>Bacteria</taxon>
        <taxon>Pseudomonadati</taxon>
        <taxon>Pseudomonadota</taxon>
        <taxon>Gammaproteobacteria</taxon>
        <taxon>Lysobacterales</taxon>
        <taxon>Rhodanobacteraceae</taxon>
        <taxon>Luteibacter</taxon>
    </lineage>
</organism>
<evidence type="ECO:0000256" key="1">
    <source>
        <dbReference type="ARBA" id="ARBA00009477"/>
    </source>
</evidence>
<dbReference type="Gene3D" id="2.40.420.20">
    <property type="match status" value="1"/>
</dbReference>
<comment type="similarity">
    <text evidence="1">Belongs to the membrane fusion protein (MFP) (TC 8.A.1) family.</text>
</comment>
<dbReference type="PATRIC" id="fig|1440763.5.peg.1773"/>
<sequence>MHARHRVSLPVPLLIGAVLLAGALSGCSRTEADPRLAPPLVRTATLDTSKVGESSYSGIVAARVQSNLGFRVPGKVIERLVDAGQTVKKGQPLMRMDRTDLALADTASVGQVEAARAQALQTAADEKRLRGLVDAGAVSASAYDQAKAAADAAAARLRAAQAQASVSSNEAGYSVLLADADGTVMETLAEPGQVVAAGQMVVRLAHAGPREALVDLPETLRPAIGSVARATLYGGNGEAGSARLRVLSDAADPATRTFEARYVLEGAAADAPLGSTVVVHLPNASRAAALIPISAVFDRGTGPGVWMLPAKAQSVTWRPVTLGAVGEETVTVTGGLQPGERFIALGAHQLHEGEPVRTSPTASAQP</sequence>
<dbReference type="KEGG" id="lrz:BJI69_19280"/>
<dbReference type="NCBIfam" id="TIGR01730">
    <property type="entry name" value="RND_mfp"/>
    <property type="match status" value="1"/>
</dbReference>
<dbReference type="OrthoDB" id="9806939at2"/>
<dbReference type="Gene3D" id="2.40.50.100">
    <property type="match status" value="1"/>
</dbReference>
<dbReference type="RefSeq" id="WP_046967539.1">
    <property type="nucleotide sequence ID" value="NZ_CP017480.1"/>
</dbReference>
<protein>
    <submittedName>
        <fullName evidence="2">Efflux transporter periplasmic adaptor subunit</fullName>
    </submittedName>
</protein>
<evidence type="ECO:0000313" key="2">
    <source>
        <dbReference type="EMBL" id="APG05836.1"/>
    </source>
</evidence>
<dbReference type="Proteomes" id="UP000182987">
    <property type="component" value="Chromosome"/>
</dbReference>
<keyword evidence="3" id="KW-1185">Reference proteome</keyword>
<dbReference type="InterPro" id="IPR006143">
    <property type="entry name" value="RND_pump_MFP"/>
</dbReference>
<evidence type="ECO:0000313" key="3">
    <source>
        <dbReference type="Proteomes" id="UP000182987"/>
    </source>
</evidence>
<dbReference type="PANTHER" id="PTHR30469">
    <property type="entry name" value="MULTIDRUG RESISTANCE PROTEIN MDTA"/>
    <property type="match status" value="1"/>
</dbReference>
<dbReference type="Gene3D" id="1.10.287.470">
    <property type="entry name" value="Helix hairpin bin"/>
    <property type="match status" value="1"/>
</dbReference>
<proteinExistence type="inferred from homology"/>
<reference evidence="3" key="1">
    <citation type="submission" date="2016-09" db="EMBL/GenBank/DDBJ databases">
        <authorList>
            <person name="Lysoe E."/>
        </authorList>
    </citation>
    <scope>NUCLEOTIDE SEQUENCE [LARGE SCALE GENOMIC DNA]</scope>
    <source>
        <strain evidence="3">LJ96T</strain>
    </source>
</reference>
<dbReference type="SUPFAM" id="SSF111369">
    <property type="entry name" value="HlyD-like secretion proteins"/>
    <property type="match status" value="1"/>
</dbReference>
<name>A0A0G9HDG0_9GAMM</name>